<comment type="caution">
    <text evidence="2">The sequence shown here is derived from an EMBL/GenBank/DDBJ whole genome shotgun (WGS) entry which is preliminary data.</text>
</comment>
<name>A0A0R1YI75_9LACO</name>
<keyword evidence="1" id="KW-1133">Transmembrane helix</keyword>
<feature type="transmembrane region" description="Helical" evidence="1">
    <location>
        <begin position="66"/>
        <end position="89"/>
    </location>
</feature>
<evidence type="ECO:0000256" key="1">
    <source>
        <dbReference type="SAM" id="Phobius"/>
    </source>
</evidence>
<accession>A0A0R1YI75</accession>
<dbReference type="PANTHER" id="PTHR37305">
    <property type="entry name" value="INTEGRAL MEMBRANE PROTEIN-RELATED"/>
    <property type="match status" value="1"/>
</dbReference>
<feature type="transmembrane region" description="Helical" evidence="1">
    <location>
        <begin position="143"/>
        <end position="167"/>
    </location>
</feature>
<dbReference type="EMBL" id="AZFZ01000078">
    <property type="protein sequence ID" value="KRM40612.1"/>
    <property type="molecule type" value="Genomic_DNA"/>
</dbReference>
<protein>
    <recommendedName>
        <fullName evidence="4">ABC superfamily ATP binding cassette transporter, membrane protein</fullName>
    </recommendedName>
</protein>
<keyword evidence="1" id="KW-0472">Membrane</keyword>
<keyword evidence="1" id="KW-0812">Transmembrane</keyword>
<feature type="transmembrane region" description="Helical" evidence="1">
    <location>
        <begin position="174"/>
        <end position="192"/>
    </location>
</feature>
<evidence type="ECO:0000313" key="3">
    <source>
        <dbReference type="Proteomes" id="UP000051010"/>
    </source>
</evidence>
<evidence type="ECO:0008006" key="4">
    <source>
        <dbReference type="Google" id="ProtNLM"/>
    </source>
</evidence>
<organism evidence="2 3">
    <name type="scientific">Lentilactobacillus parafarraginis DSM 18390 = JCM 14109</name>
    <dbReference type="NCBI Taxonomy" id="1423786"/>
    <lineage>
        <taxon>Bacteria</taxon>
        <taxon>Bacillati</taxon>
        <taxon>Bacillota</taxon>
        <taxon>Bacilli</taxon>
        <taxon>Lactobacillales</taxon>
        <taxon>Lactobacillaceae</taxon>
        <taxon>Lentilactobacillus</taxon>
    </lineage>
</organism>
<dbReference type="PANTHER" id="PTHR37305:SF1">
    <property type="entry name" value="MEMBRANE PROTEIN"/>
    <property type="match status" value="1"/>
</dbReference>
<feature type="transmembrane region" description="Helical" evidence="1">
    <location>
        <begin position="235"/>
        <end position="256"/>
    </location>
</feature>
<evidence type="ECO:0000313" key="2">
    <source>
        <dbReference type="EMBL" id="KRM40612.1"/>
    </source>
</evidence>
<dbReference type="AlphaFoldDB" id="A0A0R1YI75"/>
<proteinExistence type="predicted"/>
<sequence length="261" mass="29849">MTSSEMKAVNIMKTSLYQEFYKFSHKKITWVAPMLLLGYMALWIAYPMTRLMTMMTYDSSDAINLIVIIVGSTMFSMEFQNNTILTLIYKSSSKPTVYFNKFITIFVYDVLLHALSLAFTIVIALTIRPVAWMKVYRYNQPLIINMLSTTGIDVLTSVLIISLVFVISTMINSNAVVITASMAVVFFGEAISTDFMNLDSSLAYLFKWNPFNMTLLTLQYSNYPLYHETTLLTNLQISLGALAYMLTFLGVGYLIFRKKRF</sequence>
<reference evidence="2 3" key="1">
    <citation type="journal article" date="2015" name="Genome Announc.">
        <title>Expanding the biotechnology potential of lactobacilli through comparative genomics of 213 strains and associated genera.</title>
        <authorList>
            <person name="Sun Z."/>
            <person name="Harris H.M."/>
            <person name="McCann A."/>
            <person name="Guo C."/>
            <person name="Argimon S."/>
            <person name="Zhang W."/>
            <person name="Yang X."/>
            <person name="Jeffery I.B."/>
            <person name="Cooney J.C."/>
            <person name="Kagawa T.F."/>
            <person name="Liu W."/>
            <person name="Song Y."/>
            <person name="Salvetti E."/>
            <person name="Wrobel A."/>
            <person name="Rasinkangas P."/>
            <person name="Parkhill J."/>
            <person name="Rea M.C."/>
            <person name="O'Sullivan O."/>
            <person name="Ritari J."/>
            <person name="Douillard F.P."/>
            <person name="Paul Ross R."/>
            <person name="Yang R."/>
            <person name="Briner A.E."/>
            <person name="Felis G.E."/>
            <person name="de Vos W.M."/>
            <person name="Barrangou R."/>
            <person name="Klaenhammer T.R."/>
            <person name="Caufield P.W."/>
            <person name="Cui Y."/>
            <person name="Zhang H."/>
            <person name="O'Toole P.W."/>
        </authorList>
    </citation>
    <scope>NUCLEOTIDE SEQUENCE [LARGE SCALE GENOMIC DNA]</scope>
    <source>
        <strain evidence="2 3">DSM 18390</strain>
    </source>
</reference>
<feature type="transmembrane region" description="Helical" evidence="1">
    <location>
        <begin position="110"/>
        <end position="131"/>
    </location>
</feature>
<gene>
    <name evidence="2" type="ORF">FD47_GL002728</name>
</gene>
<dbReference type="Pfam" id="PF12730">
    <property type="entry name" value="ABC2_membrane_4"/>
    <property type="match status" value="1"/>
</dbReference>
<dbReference type="PATRIC" id="fig|1423786.4.peg.2869"/>
<feature type="transmembrane region" description="Helical" evidence="1">
    <location>
        <begin position="28"/>
        <end position="46"/>
    </location>
</feature>
<dbReference type="Proteomes" id="UP000051010">
    <property type="component" value="Unassembled WGS sequence"/>
</dbReference>